<keyword evidence="1 12" id="KW-1003">Cell membrane</keyword>
<dbReference type="SUPFAM" id="SSF54862">
    <property type="entry name" value="4Fe-4S ferredoxins"/>
    <property type="match status" value="1"/>
</dbReference>
<dbReference type="EMBL" id="JAJOMB010000010">
    <property type="protein sequence ID" value="MCD5313101.1"/>
    <property type="molecule type" value="Genomic_DNA"/>
</dbReference>
<evidence type="ECO:0000256" key="7">
    <source>
        <dbReference type="ARBA" id="ARBA00023004"/>
    </source>
</evidence>
<keyword evidence="11 12" id="KW-0472">Membrane</keyword>
<keyword evidence="4 12" id="KW-0479">Metal-binding</keyword>
<organism evidence="15 16">
    <name type="scientific">Kineosporia babensis</name>
    <dbReference type="NCBI Taxonomy" id="499548"/>
    <lineage>
        <taxon>Bacteria</taxon>
        <taxon>Bacillati</taxon>
        <taxon>Actinomycetota</taxon>
        <taxon>Actinomycetes</taxon>
        <taxon>Kineosporiales</taxon>
        <taxon>Kineosporiaceae</taxon>
        <taxon>Kineosporia</taxon>
    </lineage>
</organism>
<dbReference type="PROSITE" id="PS51379">
    <property type="entry name" value="4FE4S_FER_2"/>
    <property type="match status" value="2"/>
</dbReference>
<comment type="caution">
    <text evidence="15">The sequence shown here is derived from an EMBL/GenBank/DDBJ whole genome shotgun (WGS) entry which is preliminary data.</text>
</comment>
<keyword evidence="10 12" id="KW-0830">Ubiquinone</keyword>
<evidence type="ECO:0000256" key="6">
    <source>
        <dbReference type="ARBA" id="ARBA00022967"/>
    </source>
</evidence>
<dbReference type="Gene3D" id="3.30.70.3270">
    <property type="match status" value="1"/>
</dbReference>
<evidence type="ECO:0000256" key="9">
    <source>
        <dbReference type="ARBA" id="ARBA00023027"/>
    </source>
</evidence>
<feature type="region of interest" description="Disordered" evidence="13">
    <location>
        <begin position="194"/>
        <end position="235"/>
    </location>
</feature>
<dbReference type="PANTHER" id="PTHR10849">
    <property type="entry name" value="NADH DEHYDROGENASE UBIQUINONE IRON-SULFUR PROTEIN 8, MITOCHONDRIAL"/>
    <property type="match status" value="1"/>
</dbReference>
<comment type="cofactor">
    <cofactor evidence="12">
        <name>[4Fe-4S] cluster</name>
        <dbReference type="ChEBI" id="CHEBI:49883"/>
    </cofactor>
    <text evidence="12">Binds 2 [4Fe-4S] clusters per subunit.</text>
</comment>
<feature type="compositionally biased region" description="Basic and acidic residues" evidence="13">
    <location>
        <begin position="7"/>
        <end position="18"/>
    </location>
</feature>
<evidence type="ECO:0000313" key="16">
    <source>
        <dbReference type="Proteomes" id="UP001138997"/>
    </source>
</evidence>
<comment type="subunit">
    <text evidence="12">NDH-1 is composed of 14 different subunits. Subunits NuoA, H, J, K, L, M, N constitute the membrane sector of the complex.</text>
</comment>
<dbReference type="GO" id="GO:0048038">
    <property type="term" value="F:quinone binding"/>
    <property type="evidence" value="ECO:0007669"/>
    <property type="project" value="UniProtKB-KW"/>
</dbReference>
<feature type="binding site" evidence="12">
    <location>
        <position position="125"/>
    </location>
    <ligand>
        <name>[4Fe-4S] cluster</name>
        <dbReference type="ChEBI" id="CHEBI:49883"/>
        <label>1</label>
    </ligand>
</feature>
<feature type="binding site" evidence="12">
    <location>
        <position position="118"/>
    </location>
    <ligand>
        <name>[4Fe-4S] cluster</name>
        <dbReference type="ChEBI" id="CHEBI:49883"/>
        <label>2</label>
    </ligand>
</feature>
<evidence type="ECO:0000313" key="15">
    <source>
        <dbReference type="EMBL" id="MCD5313101.1"/>
    </source>
</evidence>
<protein>
    <recommendedName>
        <fullName evidence="12">NADH-quinone oxidoreductase subunit I</fullName>
        <ecNumber evidence="12">7.1.1.-</ecNumber>
    </recommendedName>
    <alternativeName>
        <fullName evidence="12">NADH dehydrogenase I subunit I</fullName>
    </alternativeName>
    <alternativeName>
        <fullName evidence="12">NDH-1 subunit I</fullName>
    </alternativeName>
</protein>
<dbReference type="HAMAP" id="MF_01351">
    <property type="entry name" value="NDH1_NuoI"/>
    <property type="match status" value="1"/>
</dbReference>
<comment type="similarity">
    <text evidence="12">Belongs to the complex I 23 kDa subunit family.</text>
</comment>
<feature type="domain" description="4Fe-4S ferredoxin-type" evidence="14">
    <location>
        <begin position="57"/>
        <end position="86"/>
    </location>
</feature>
<dbReference type="GO" id="GO:0005886">
    <property type="term" value="C:plasma membrane"/>
    <property type="evidence" value="ECO:0007669"/>
    <property type="project" value="UniProtKB-SubCell"/>
</dbReference>
<keyword evidence="9 12" id="KW-0520">NAD</keyword>
<dbReference type="InterPro" id="IPR017896">
    <property type="entry name" value="4Fe4S_Fe-S-bd"/>
</dbReference>
<keyword evidence="5" id="KW-0677">Repeat</keyword>
<feature type="binding site" evidence="12">
    <location>
        <position position="66"/>
    </location>
    <ligand>
        <name>[4Fe-4S] cluster</name>
        <dbReference type="ChEBI" id="CHEBI:49883"/>
        <label>1</label>
    </ligand>
</feature>
<reference evidence="15" key="1">
    <citation type="submission" date="2021-11" db="EMBL/GenBank/DDBJ databases">
        <title>Streptomyces corallinus and Kineosporia corallina sp. nov., two new coral-derived marine actinobacteria.</title>
        <authorList>
            <person name="Buangrab K."/>
            <person name="Sutthacheep M."/>
            <person name="Yeemin T."/>
            <person name="Harunari E."/>
            <person name="Igarashi Y."/>
            <person name="Sripreechasak P."/>
            <person name="Kanchanasin P."/>
            <person name="Tanasupawat S."/>
            <person name="Phongsopitanun W."/>
        </authorList>
    </citation>
    <scope>NUCLEOTIDE SEQUENCE</scope>
    <source>
        <strain evidence="15">JCM 31032</strain>
    </source>
</reference>
<evidence type="ECO:0000259" key="14">
    <source>
        <dbReference type="PROSITE" id="PS51379"/>
    </source>
</evidence>
<dbReference type="Pfam" id="PF00037">
    <property type="entry name" value="Fer4"/>
    <property type="match status" value="1"/>
</dbReference>
<comment type="function">
    <text evidence="12">NDH-1 shuttles electrons from NADH, via FMN and iron-sulfur (Fe-S) centers, to quinones in the respiratory chain. The immediate electron acceptor for the enzyme in this species is believed to be ubiquinone. Couples the redox reaction to proton translocation (for every two electrons transferred, four hydrogen ions are translocated across the cytoplasmic membrane), and thus conserves the redox energy in a proton gradient.</text>
</comment>
<keyword evidence="2 12" id="KW-0004">4Fe-4S</keyword>
<evidence type="ECO:0000256" key="2">
    <source>
        <dbReference type="ARBA" id="ARBA00022485"/>
    </source>
</evidence>
<keyword evidence="16" id="KW-1185">Reference proteome</keyword>
<comment type="subcellular location">
    <subcellularLocation>
        <location evidence="12">Cell membrane</location>
        <topology evidence="12">Peripheral membrane protein</topology>
    </subcellularLocation>
</comment>
<keyword evidence="7 12" id="KW-0408">Iron</keyword>
<evidence type="ECO:0000256" key="1">
    <source>
        <dbReference type="ARBA" id="ARBA00022475"/>
    </source>
</evidence>
<name>A0A9X1NGZ1_9ACTN</name>
<evidence type="ECO:0000256" key="13">
    <source>
        <dbReference type="SAM" id="MobiDB-lite"/>
    </source>
</evidence>
<dbReference type="RefSeq" id="WP_231443973.1">
    <property type="nucleotide sequence ID" value="NZ_JAJOMB010000010.1"/>
</dbReference>
<comment type="catalytic activity">
    <reaction evidence="12">
        <text>a quinone + NADH + 5 H(+)(in) = a quinol + NAD(+) + 4 H(+)(out)</text>
        <dbReference type="Rhea" id="RHEA:57888"/>
        <dbReference type="ChEBI" id="CHEBI:15378"/>
        <dbReference type="ChEBI" id="CHEBI:24646"/>
        <dbReference type="ChEBI" id="CHEBI:57540"/>
        <dbReference type="ChEBI" id="CHEBI:57945"/>
        <dbReference type="ChEBI" id="CHEBI:132124"/>
    </reaction>
</comment>
<evidence type="ECO:0000256" key="5">
    <source>
        <dbReference type="ARBA" id="ARBA00022737"/>
    </source>
</evidence>
<keyword evidence="3 12" id="KW-0874">Quinone</keyword>
<keyword evidence="8 12" id="KW-0411">Iron-sulfur</keyword>
<dbReference type="Proteomes" id="UP001138997">
    <property type="component" value="Unassembled WGS sequence"/>
</dbReference>
<dbReference type="PANTHER" id="PTHR10849:SF24">
    <property type="entry name" value="NADH-QUINONE OXIDOREDUCTASE SUBUNIT I 2"/>
    <property type="match status" value="1"/>
</dbReference>
<dbReference type="GO" id="GO:0005506">
    <property type="term" value="F:iron ion binding"/>
    <property type="evidence" value="ECO:0007669"/>
    <property type="project" value="UniProtKB-UniRule"/>
</dbReference>
<dbReference type="AlphaFoldDB" id="A0A9X1NGZ1"/>
<evidence type="ECO:0000256" key="4">
    <source>
        <dbReference type="ARBA" id="ARBA00022723"/>
    </source>
</evidence>
<evidence type="ECO:0000256" key="3">
    <source>
        <dbReference type="ARBA" id="ARBA00022719"/>
    </source>
</evidence>
<feature type="domain" description="4Fe-4S ferredoxin-type" evidence="14">
    <location>
        <begin position="106"/>
        <end position="135"/>
    </location>
</feature>
<feature type="binding site" evidence="12">
    <location>
        <position position="76"/>
    </location>
    <ligand>
        <name>[4Fe-4S] cluster</name>
        <dbReference type="ChEBI" id="CHEBI:49883"/>
        <label>2</label>
    </ligand>
</feature>
<gene>
    <name evidence="12" type="primary">nuoI</name>
    <name evidence="15" type="ORF">LR394_19525</name>
</gene>
<dbReference type="PROSITE" id="PS00198">
    <property type="entry name" value="4FE4S_FER_1"/>
    <property type="match status" value="1"/>
</dbReference>
<feature type="binding site" evidence="12">
    <location>
        <position position="72"/>
    </location>
    <ligand>
        <name>[4Fe-4S] cluster</name>
        <dbReference type="ChEBI" id="CHEBI:49883"/>
        <label>1</label>
    </ligand>
</feature>
<accession>A0A9X1NGZ1</accession>
<feature type="binding site" evidence="12">
    <location>
        <position position="69"/>
    </location>
    <ligand>
        <name>[4Fe-4S] cluster</name>
        <dbReference type="ChEBI" id="CHEBI:49883"/>
        <label>1</label>
    </ligand>
</feature>
<evidence type="ECO:0000256" key="12">
    <source>
        <dbReference type="HAMAP-Rule" id="MF_01351"/>
    </source>
</evidence>
<proteinExistence type="inferred from homology"/>
<feature type="binding site" evidence="12">
    <location>
        <position position="115"/>
    </location>
    <ligand>
        <name>[4Fe-4S] cluster</name>
        <dbReference type="ChEBI" id="CHEBI:49883"/>
        <label>2</label>
    </ligand>
</feature>
<dbReference type="EC" id="7.1.1.-" evidence="12"/>
<evidence type="ECO:0000256" key="11">
    <source>
        <dbReference type="ARBA" id="ARBA00023136"/>
    </source>
</evidence>
<sequence length="235" mass="25709">MTSEPQHGADHPAGDRRPGLGRGLVSGLATTARALVRHTHTAEYPDVRPDLPPRSRGVIALLAENCTSCMLCARECPDWCIYIESHKEEVPAAETGGRARQKNMLDRFAIDFSLCMYCGICIEVCPFDALFWSPEFEYAEFDIRDLLHESDRLESWMASVPPPPLPDPGSVEAKEVGVARAAAEKAIAAYEAAQSEAERAVEIEPDPVGTDAGPPRPQSNETTEPPEPPESRSDR</sequence>
<dbReference type="InterPro" id="IPR010226">
    <property type="entry name" value="NADH_quinone_OxRdtase_chainI"/>
</dbReference>
<evidence type="ECO:0000256" key="10">
    <source>
        <dbReference type="ARBA" id="ARBA00023075"/>
    </source>
</evidence>
<evidence type="ECO:0000256" key="8">
    <source>
        <dbReference type="ARBA" id="ARBA00023014"/>
    </source>
</evidence>
<dbReference type="InterPro" id="IPR017900">
    <property type="entry name" value="4Fe4S_Fe_S_CS"/>
</dbReference>
<feature type="binding site" evidence="12">
    <location>
        <position position="121"/>
    </location>
    <ligand>
        <name>[4Fe-4S] cluster</name>
        <dbReference type="ChEBI" id="CHEBI:49883"/>
        <label>2</label>
    </ligand>
</feature>
<dbReference type="Pfam" id="PF12800">
    <property type="entry name" value="Fer4_4"/>
    <property type="match status" value="1"/>
</dbReference>
<dbReference type="GO" id="GO:0050136">
    <property type="term" value="F:NADH dehydrogenase (quinone) (non-electrogenic) activity"/>
    <property type="evidence" value="ECO:0007669"/>
    <property type="project" value="UniProtKB-UniRule"/>
</dbReference>
<dbReference type="GO" id="GO:0051539">
    <property type="term" value="F:4 iron, 4 sulfur cluster binding"/>
    <property type="evidence" value="ECO:0007669"/>
    <property type="project" value="UniProtKB-KW"/>
</dbReference>
<feature type="region of interest" description="Disordered" evidence="13">
    <location>
        <begin position="1"/>
        <end position="22"/>
    </location>
</feature>
<keyword evidence="6 12" id="KW-1278">Translocase</keyword>